<evidence type="ECO:0000313" key="1">
    <source>
        <dbReference type="EMBL" id="MBY8876075.1"/>
    </source>
</evidence>
<dbReference type="InterPro" id="IPR019675">
    <property type="entry name" value="DUF2550"/>
</dbReference>
<name>A0ABS7Q0V3_9ACTN</name>
<proteinExistence type="predicted"/>
<dbReference type="Proteomes" id="UP000778578">
    <property type="component" value="Unassembled WGS sequence"/>
</dbReference>
<dbReference type="Pfam" id="PF10739">
    <property type="entry name" value="DUF2550"/>
    <property type="match status" value="1"/>
</dbReference>
<sequence length="134" mass="14886">MSDLITGLATAGGAQLLLKWRGRARVRNLRRGGSLSAPCALRIVDGDKARWRQGRATTDQGTVVWRARAGNAQIVLRRDGVRLLSVRSPTARESWTIRHDLVIHRLRTDDDLVDIALLPAEAPYFREALGLPEL</sequence>
<keyword evidence="2" id="KW-1185">Reference proteome</keyword>
<protein>
    <submittedName>
        <fullName evidence="1">DUF2550 family protein</fullName>
    </submittedName>
</protein>
<accession>A0ABS7Q0V3</accession>
<reference evidence="1 2" key="1">
    <citation type="submission" date="2021-08" db="EMBL/GenBank/DDBJ databases">
        <title>WGS of actinomycetes from Thailand.</title>
        <authorList>
            <person name="Thawai C."/>
        </authorList>
    </citation>
    <scope>NUCLEOTIDE SEQUENCE [LARGE SCALE GENOMIC DNA]</scope>
    <source>
        <strain evidence="1 2">PLK6-54</strain>
    </source>
</reference>
<evidence type="ECO:0000313" key="2">
    <source>
        <dbReference type="Proteomes" id="UP000778578"/>
    </source>
</evidence>
<organism evidence="1 2">
    <name type="scientific">Actinacidiphila acidipaludis</name>
    <dbReference type="NCBI Taxonomy" id="2873382"/>
    <lineage>
        <taxon>Bacteria</taxon>
        <taxon>Bacillati</taxon>
        <taxon>Actinomycetota</taxon>
        <taxon>Actinomycetes</taxon>
        <taxon>Kitasatosporales</taxon>
        <taxon>Streptomycetaceae</taxon>
        <taxon>Actinacidiphila</taxon>
    </lineage>
</organism>
<dbReference type="RefSeq" id="WP_222959363.1">
    <property type="nucleotide sequence ID" value="NZ_JAINZZ010000001.1"/>
</dbReference>
<comment type="caution">
    <text evidence="1">The sequence shown here is derived from an EMBL/GenBank/DDBJ whole genome shotgun (WGS) entry which is preliminary data.</text>
</comment>
<gene>
    <name evidence="1" type="ORF">K7862_00260</name>
</gene>
<dbReference type="EMBL" id="JAINZZ010000001">
    <property type="protein sequence ID" value="MBY8876075.1"/>
    <property type="molecule type" value="Genomic_DNA"/>
</dbReference>